<keyword evidence="7" id="KW-0228">DNA excision</keyword>
<keyword evidence="19" id="KW-1185">Reference proteome</keyword>
<dbReference type="GO" id="GO:0004518">
    <property type="term" value="F:nuclease activity"/>
    <property type="evidence" value="ECO:0007669"/>
    <property type="project" value="UniProtKB-KW"/>
</dbReference>
<reference evidence="18 19" key="1">
    <citation type="submission" date="2018-05" db="EMBL/GenBank/DDBJ databases">
        <title>Genomic Encyclopedia of Type Strains, Phase IV (KMG-IV): sequencing the most valuable type-strain genomes for metagenomic binning, comparative biology and taxonomic classification.</title>
        <authorList>
            <person name="Goeker M."/>
        </authorList>
    </citation>
    <scope>NUCLEOTIDE SEQUENCE [LARGE SCALE GENOMIC DNA]</scope>
    <source>
        <strain evidence="18 19">DSM 24995</strain>
    </source>
</reference>
<dbReference type="GO" id="GO:0006281">
    <property type="term" value="P:DNA repair"/>
    <property type="evidence" value="ECO:0007669"/>
    <property type="project" value="UniProtKB-KW"/>
</dbReference>
<evidence type="ECO:0000256" key="3">
    <source>
        <dbReference type="ARBA" id="ARBA00022723"/>
    </source>
</evidence>
<evidence type="ECO:0000256" key="15">
    <source>
        <dbReference type="ARBA" id="ARBA00039316"/>
    </source>
</evidence>
<evidence type="ECO:0000256" key="11">
    <source>
        <dbReference type="ARBA" id="ARBA00022881"/>
    </source>
</evidence>
<evidence type="ECO:0000256" key="12">
    <source>
        <dbReference type="ARBA" id="ARBA00023125"/>
    </source>
</evidence>
<dbReference type="SUPFAM" id="SSF52540">
    <property type="entry name" value="P-loop containing nucleoside triphosphate hydrolases"/>
    <property type="match status" value="2"/>
</dbReference>
<dbReference type="Gene3D" id="1.20.1580.10">
    <property type="entry name" value="ABC transporter ATPase like domain"/>
    <property type="match status" value="2"/>
</dbReference>
<dbReference type="Gene3D" id="1.10.8.280">
    <property type="entry name" value="ABC transporter ATPase domain-like"/>
    <property type="match status" value="1"/>
</dbReference>
<dbReference type="PROSITE" id="PS50893">
    <property type="entry name" value="ABC_TRANSPORTER_2"/>
    <property type="match status" value="2"/>
</dbReference>
<comment type="subcellular location">
    <subcellularLocation>
        <location evidence="1">Cytoplasm</location>
    </subcellularLocation>
</comment>
<evidence type="ECO:0000256" key="13">
    <source>
        <dbReference type="ARBA" id="ARBA00023204"/>
    </source>
</evidence>
<keyword evidence="9" id="KW-0862">Zinc</keyword>
<keyword evidence="5" id="KW-0547">Nucleotide-binding</keyword>
<keyword evidence="10" id="KW-0067">ATP-binding</keyword>
<dbReference type="InterPro" id="IPR003439">
    <property type="entry name" value="ABC_transporter-like_ATP-bd"/>
</dbReference>
<feature type="domain" description="ABC transporter" evidence="17">
    <location>
        <begin position="494"/>
        <end position="816"/>
    </location>
</feature>
<keyword evidence="13" id="KW-0234">DNA repair</keyword>
<evidence type="ECO:0000256" key="2">
    <source>
        <dbReference type="ARBA" id="ARBA00022490"/>
    </source>
</evidence>
<evidence type="ECO:0000256" key="8">
    <source>
        <dbReference type="ARBA" id="ARBA00022771"/>
    </source>
</evidence>
<proteinExistence type="inferred from homology"/>
<evidence type="ECO:0000259" key="17">
    <source>
        <dbReference type="PROSITE" id="PS50893"/>
    </source>
</evidence>
<dbReference type="InterPro" id="IPR017871">
    <property type="entry name" value="ABC_transporter-like_CS"/>
</dbReference>
<protein>
    <recommendedName>
        <fullName evidence="15">UvrABC system protein A</fullName>
    </recommendedName>
    <alternativeName>
        <fullName evidence="16">Excinuclease ABC subunit A</fullName>
    </alternativeName>
</protein>
<evidence type="ECO:0000313" key="19">
    <source>
        <dbReference type="Proteomes" id="UP000248057"/>
    </source>
</evidence>
<feature type="domain" description="ABC transporter" evidence="17">
    <location>
        <begin position="4"/>
        <end position="485"/>
    </location>
</feature>
<evidence type="ECO:0000256" key="7">
    <source>
        <dbReference type="ARBA" id="ARBA00022769"/>
    </source>
</evidence>
<gene>
    <name evidence="18" type="ORF">DFR60_101404</name>
</gene>
<name>A0A2V3YD92_9FIRM</name>
<accession>A0A2V3YD92</accession>
<dbReference type="GO" id="GO:0005524">
    <property type="term" value="F:ATP binding"/>
    <property type="evidence" value="ECO:0007669"/>
    <property type="project" value="UniProtKB-KW"/>
</dbReference>
<dbReference type="InterPro" id="IPR027417">
    <property type="entry name" value="P-loop_NTPase"/>
</dbReference>
<keyword evidence="3" id="KW-0479">Metal-binding</keyword>
<dbReference type="GO" id="GO:0016887">
    <property type="term" value="F:ATP hydrolysis activity"/>
    <property type="evidence" value="ECO:0007669"/>
    <property type="project" value="InterPro"/>
</dbReference>
<keyword evidence="6" id="KW-0227">DNA damage</keyword>
<dbReference type="Pfam" id="PF17755">
    <property type="entry name" value="UvrA_DNA-bind"/>
    <property type="match status" value="1"/>
</dbReference>
<dbReference type="PANTHER" id="PTHR43152">
    <property type="entry name" value="UVRABC SYSTEM PROTEIN A"/>
    <property type="match status" value="1"/>
</dbReference>
<evidence type="ECO:0000256" key="1">
    <source>
        <dbReference type="ARBA" id="ARBA00004496"/>
    </source>
</evidence>
<dbReference type="PROSITE" id="PS00211">
    <property type="entry name" value="ABC_TRANSPORTER_1"/>
    <property type="match status" value="1"/>
</dbReference>
<evidence type="ECO:0000313" key="18">
    <source>
        <dbReference type="EMBL" id="PXX57096.1"/>
    </source>
</evidence>
<keyword evidence="11" id="KW-0267">Excision nuclease</keyword>
<organism evidence="18 19">
    <name type="scientific">Hungatella effluvii</name>
    <dbReference type="NCBI Taxonomy" id="1096246"/>
    <lineage>
        <taxon>Bacteria</taxon>
        <taxon>Bacillati</taxon>
        <taxon>Bacillota</taxon>
        <taxon>Clostridia</taxon>
        <taxon>Lachnospirales</taxon>
        <taxon>Lachnospiraceae</taxon>
        <taxon>Hungatella</taxon>
    </lineage>
</organism>
<dbReference type="EMBL" id="QJKD01000001">
    <property type="protein sequence ID" value="PXX57096.1"/>
    <property type="molecule type" value="Genomic_DNA"/>
</dbReference>
<evidence type="ECO:0000256" key="14">
    <source>
        <dbReference type="ARBA" id="ARBA00038000"/>
    </source>
</evidence>
<evidence type="ECO:0000256" key="16">
    <source>
        <dbReference type="ARBA" id="ARBA00042156"/>
    </source>
</evidence>
<evidence type="ECO:0000256" key="6">
    <source>
        <dbReference type="ARBA" id="ARBA00022763"/>
    </source>
</evidence>
<dbReference type="AlphaFoldDB" id="A0A2V3YD92"/>
<keyword evidence="2" id="KW-0963">Cytoplasm</keyword>
<dbReference type="GO" id="GO:0008270">
    <property type="term" value="F:zinc ion binding"/>
    <property type="evidence" value="ECO:0007669"/>
    <property type="project" value="UniProtKB-KW"/>
</dbReference>
<sequence length="826" mass="90869">MSVIKITGAYEGSLKHISLEIPKNKLVVFTGVSGSGKSTLLIDVLFQECQRQYLEAMSLQGIQKPKVDRIQGVSPAIVISQTDSNKNPRSTAGTVTDVYTDLRMIYEKLGIRTCPFCGETISAADCKETTEKIGQDFHVYMDCCQCGRRMDKITRTFFSFNTKEGACPTCEGLGRIHAVKKEAAVDESLSLEQGAVRCWEKQYGVYQTSILYRAFQYYGLPDGSDIPVNQMHELQKALLYEGVESPLIKQAYSDLKPPRTTAAGKFEGIFPILLRRLSEKNGDAGILDPYFDVIECPDCGGERLCELSRNVTVHNLRLPQLSAFSFERLYRWIGELRASLTERCLELVNAYLLDIETKLNRFIRVGLGYLTLDRQVITLSGGELQRLRLAATLDSDLSGIIYILDEPTTGLHPKDTAGMMAVLKKLRDLGNTVLIIEHDVDVMASADYIIDMGPGAGIHGGEIIAAGTLEEIMEQPHSVTGSYLSAPHPGRTTFRSPKGTISISNAEKYNLQHISVDIPTECLVSVTGPSGSGKSTLIFEVLAKGNQSTEQNRVSGLERFDRIVEIGQSSVTRMKRSNVATFSGVYSEIRSVFARTDGAAAAGLTARHFSFNTPGGRCENCEGLGYVDNSMLFFANTTIVCPVCGGNRFRPEVLAVTYKGLSVNDVLDLSVTEARSVFCDCPKITGILELLQEVGLGYLQLGQSLTTLSGGEGQRLKLARELTECRLNGRNLYLLDEPTTGLHPKDIEHFLILLDRLADAGNTVVVVEHNQQLIENSDWVIDLGPDGGDSGGRVMFEGTPEEMRLRGKSITAKYLHRALLQHNGHW</sequence>
<comment type="caution">
    <text evidence="18">The sequence shown here is derived from an EMBL/GenBank/DDBJ whole genome shotgun (WGS) entry which is preliminary data.</text>
</comment>
<dbReference type="GO" id="GO:0005737">
    <property type="term" value="C:cytoplasm"/>
    <property type="evidence" value="ECO:0007669"/>
    <property type="project" value="UniProtKB-SubCell"/>
</dbReference>
<comment type="similarity">
    <text evidence="14">Belongs to the ABC transporter superfamily. UvrA family.</text>
</comment>
<evidence type="ECO:0000256" key="5">
    <source>
        <dbReference type="ARBA" id="ARBA00022741"/>
    </source>
</evidence>
<keyword evidence="12" id="KW-0238">DNA-binding</keyword>
<evidence type="ECO:0000256" key="10">
    <source>
        <dbReference type="ARBA" id="ARBA00022840"/>
    </source>
</evidence>
<dbReference type="Proteomes" id="UP000248057">
    <property type="component" value="Unassembled WGS sequence"/>
</dbReference>
<dbReference type="GO" id="GO:0003677">
    <property type="term" value="F:DNA binding"/>
    <property type="evidence" value="ECO:0007669"/>
    <property type="project" value="UniProtKB-KW"/>
</dbReference>
<dbReference type="PANTHER" id="PTHR43152:SF3">
    <property type="entry name" value="UVRABC SYSTEM PROTEIN A"/>
    <property type="match status" value="1"/>
</dbReference>
<dbReference type="InterPro" id="IPR041552">
    <property type="entry name" value="UvrA_DNA-bd"/>
</dbReference>
<keyword evidence="8" id="KW-0863">Zinc-finger</keyword>
<evidence type="ECO:0000256" key="4">
    <source>
        <dbReference type="ARBA" id="ARBA00022737"/>
    </source>
</evidence>
<keyword evidence="4" id="KW-0677">Repeat</keyword>
<dbReference type="Gene3D" id="3.40.50.300">
    <property type="entry name" value="P-loop containing nucleotide triphosphate hydrolases"/>
    <property type="match status" value="2"/>
</dbReference>
<evidence type="ECO:0000256" key="9">
    <source>
        <dbReference type="ARBA" id="ARBA00022833"/>
    </source>
</evidence>